<dbReference type="PANTHER" id="PTHR43806:SF11">
    <property type="entry name" value="CEREVISIN-RELATED"/>
    <property type="match status" value="1"/>
</dbReference>
<feature type="region of interest" description="Disordered" evidence="7">
    <location>
        <begin position="163"/>
        <end position="192"/>
    </location>
</feature>
<feature type="compositionally biased region" description="Low complexity" evidence="7">
    <location>
        <begin position="37"/>
        <end position="65"/>
    </location>
</feature>
<accession>A0ABX0ZK53</accession>
<dbReference type="Pfam" id="PF04151">
    <property type="entry name" value="PPC"/>
    <property type="match status" value="1"/>
</dbReference>
<dbReference type="Gene3D" id="2.60.120.380">
    <property type="match status" value="1"/>
</dbReference>
<name>A0ABX0ZK53_9ACTN</name>
<dbReference type="Gene3D" id="3.40.50.200">
    <property type="entry name" value="Peptidase S8/S53 domain"/>
    <property type="match status" value="2"/>
</dbReference>
<evidence type="ECO:0000259" key="10">
    <source>
        <dbReference type="Pfam" id="PF04151"/>
    </source>
</evidence>
<dbReference type="SUPFAM" id="SSF52743">
    <property type="entry name" value="Subtilisin-like"/>
    <property type="match status" value="1"/>
</dbReference>
<dbReference type="PANTHER" id="PTHR43806">
    <property type="entry name" value="PEPTIDASE S8"/>
    <property type="match status" value="1"/>
</dbReference>
<dbReference type="Pfam" id="PF00082">
    <property type="entry name" value="Peptidase_S8"/>
    <property type="match status" value="1"/>
</dbReference>
<evidence type="ECO:0000256" key="8">
    <source>
        <dbReference type="SAM" id="SignalP"/>
    </source>
</evidence>
<comment type="caution">
    <text evidence="11">The sequence shown here is derived from an EMBL/GenBank/DDBJ whole genome shotgun (WGS) entry which is preliminary data.</text>
</comment>
<evidence type="ECO:0000256" key="1">
    <source>
        <dbReference type="ARBA" id="ARBA00011073"/>
    </source>
</evidence>
<evidence type="ECO:0000313" key="12">
    <source>
        <dbReference type="Proteomes" id="UP000734511"/>
    </source>
</evidence>
<dbReference type="Proteomes" id="UP000734511">
    <property type="component" value="Unassembled WGS sequence"/>
</dbReference>
<dbReference type="InterPro" id="IPR036852">
    <property type="entry name" value="Peptidase_S8/S53_dom_sf"/>
</dbReference>
<dbReference type="InterPro" id="IPR015500">
    <property type="entry name" value="Peptidase_S8_subtilisin-rel"/>
</dbReference>
<evidence type="ECO:0000259" key="9">
    <source>
        <dbReference type="Pfam" id="PF00082"/>
    </source>
</evidence>
<keyword evidence="2 5" id="KW-0645">Protease</keyword>
<feature type="active site" description="Charge relay system" evidence="5">
    <location>
        <position position="226"/>
    </location>
</feature>
<keyword evidence="4 5" id="KW-0720">Serine protease</keyword>
<dbReference type="PROSITE" id="PS00138">
    <property type="entry name" value="SUBTILASE_SER"/>
    <property type="match status" value="1"/>
</dbReference>
<keyword evidence="8" id="KW-0732">Signal</keyword>
<dbReference type="InterPro" id="IPR007280">
    <property type="entry name" value="Peptidase_C_arc/bac"/>
</dbReference>
<dbReference type="PROSITE" id="PS51892">
    <property type="entry name" value="SUBTILASE"/>
    <property type="match status" value="1"/>
</dbReference>
<dbReference type="InterPro" id="IPR023828">
    <property type="entry name" value="Peptidase_S8_Ser-AS"/>
</dbReference>
<dbReference type="InterPro" id="IPR000209">
    <property type="entry name" value="Peptidase_S8/S53_dom"/>
</dbReference>
<feature type="active site" description="Charge relay system" evidence="5">
    <location>
        <position position="406"/>
    </location>
</feature>
<reference evidence="11 12" key="1">
    <citation type="submission" date="2020-03" db="EMBL/GenBank/DDBJ databases">
        <title>WGS of actinomycetes isolated from Thailand.</title>
        <authorList>
            <person name="Thawai C."/>
        </authorList>
    </citation>
    <scope>NUCLEOTIDE SEQUENCE [LARGE SCALE GENOMIC DNA]</scope>
    <source>
        <strain evidence="11 12">PRB2-1</strain>
    </source>
</reference>
<gene>
    <name evidence="11" type="ORF">HCN08_01185</name>
</gene>
<comment type="similarity">
    <text evidence="1 5 6">Belongs to the peptidase S8 family.</text>
</comment>
<evidence type="ECO:0000313" key="11">
    <source>
        <dbReference type="EMBL" id="NJP42038.1"/>
    </source>
</evidence>
<feature type="region of interest" description="Disordered" evidence="7">
    <location>
        <begin position="37"/>
        <end position="76"/>
    </location>
</feature>
<evidence type="ECO:0000256" key="4">
    <source>
        <dbReference type="ARBA" id="ARBA00022825"/>
    </source>
</evidence>
<organism evidence="11 12">
    <name type="scientific">Actinacidiphila epipremni</name>
    <dbReference type="NCBI Taxonomy" id="2053013"/>
    <lineage>
        <taxon>Bacteria</taxon>
        <taxon>Bacillati</taxon>
        <taxon>Actinomycetota</taxon>
        <taxon>Actinomycetes</taxon>
        <taxon>Kitasatosporales</taxon>
        <taxon>Streptomycetaceae</taxon>
        <taxon>Actinacidiphila</taxon>
    </lineage>
</organism>
<dbReference type="InterPro" id="IPR023827">
    <property type="entry name" value="Peptidase_S8_Asp-AS"/>
</dbReference>
<feature type="domain" description="Peptidase C-terminal archaeal/bacterial" evidence="10">
    <location>
        <begin position="968"/>
        <end position="1035"/>
    </location>
</feature>
<evidence type="ECO:0000256" key="2">
    <source>
        <dbReference type="ARBA" id="ARBA00022670"/>
    </source>
</evidence>
<feature type="signal peptide" evidence="8">
    <location>
        <begin position="1"/>
        <end position="33"/>
    </location>
</feature>
<feature type="chain" id="PRO_5045146089" evidence="8">
    <location>
        <begin position="34"/>
        <end position="1119"/>
    </location>
</feature>
<dbReference type="RefSeq" id="WP_167980898.1">
    <property type="nucleotide sequence ID" value="NZ_JAATEJ010000001.1"/>
</dbReference>
<proteinExistence type="inferred from homology"/>
<dbReference type="InterPro" id="IPR050131">
    <property type="entry name" value="Peptidase_S8_subtilisin-like"/>
</dbReference>
<sequence>MPLAHIPGSRRTARLALAAGLVAALTAASPVLAAAAPAPTSPATAPSAPATGTGTAGSDATGAPAKDTAPADKLGSSDAGLLAKAKADGDKNVTFMVAGKPGSTAEISAKLHAQGASVGQTYDRLGYVRATVPTAKADAALGAAQKLPQVLAIDLKQEVKLDDPTPAADTTASARHQGKPAKTYPGPGKNTPAKNPYQPAFETGAVDFVKDHPNADGRGITIGILDSGVDVGHPALQKTTTGERKIVDWVTSTDPILDGDATWRPMVTAVSGPSFTASGRTWSAPAGSYYFSTFAESATKGGDMQGDLNRDGDTTDVWGVLYDQAAGTVRVDLDNDGDFRDETALKPYKDAYQIGHFGTDDPATAISESIPFTIEIRKDVPMDPYGGTWVGKKADFVNIGVVQSEHGTHVAGITAANGLFGGKMDGAAPGAKIVSSRACTWSGGCTNIALTEGMTDLVVNHHVDVVNMSIGGLGALNDGASARDLLYKQLIDTYGVQLVISAGNDGPGVNTISDPGLADHVLSVGASISRETWAANYGSQTTVPYSLLPFSARGPREDGGLAPVVTAPGAAINSVPTWEEGAPVAEAGYDLPPGYAMLQGTSMASPQATGAAALLLSAAKAQHLKVTPAQLRTALISTAKNIPGFQTADQGAGLIAVQPAWNLLRRGGTADTYTVSAPVDTTLSGFLATPGSGTGVYDREGGLTTGQKRTYNVTVTRTGGPAYALLHTLRWAYNDGTFSVASPLVALPLNEPVTVKVTAKPRSVGAHSALLDIDDPLTPGTDTQVAATVIVSTPVAGPSYTLTRSGTIERDSTRSYFVTVPAGATSLEVSMGGLKAGSQTRFITMHPYGVPLDSTQTPDCYPNYDNPANTCRPDLRSYAQPLPGVWEIEVEARRTSPQLDNPYQLKVAVLGAAFDPAVQTLPTATVGQPTPVNWTVSNGFAPISGGSLAGGPLGSALTGTPTIAEGETQTTTLDVGAGVSRLDVSIGSPADPQSDLDLYVYRDGVLVAQSADGDAEESVSLTNPAPGTYTFEVDGYSVPSGSTTYSYEDVYYSAALGQVTVGSTAPVNLPHGATSQVTATVLAAAQAPAGRRLFGQVTLLTAGGTVAGTGSVLISSTVG</sequence>
<evidence type="ECO:0000256" key="3">
    <source>
        <dbReference type="ARBA" id="ARBA00022801"/>
    </source>
</evidence>
<keyword evidence="12" id="KW-1185">Reference proteome</keyword>
<dbReference type="PRINTS" id="PR00723">
    <property type="entry name" value="SUBTILISIN"/>
</dbReference>
<keyword evidence="3 5" id="KW-0378">Hydrolase</keyword>
<evidence type="ECO:0000256" key="6">
    <source>
        <dbReference type="RuleBase" id="RU003355"/>
    </source>
</evidence>
<protein>
    <submittedName>
        <fullName evidence="11">S8 family serine peptidase</fullName>
    </submittedName>
</protein>
<dbReference type="PROSITE" id="PS00136">
    <property type="entry name" value="SUBTILASE_ASP"/>
    <property type="match status" value="1"/>
</dbReference>
<dbReference type="EMBL" id="JAATEJ010000001">
    <property type="protein sequence ID" value="NJP42038.1"/>
    <property type="molecule type" value="Genomic_DNA"/>
</dbReference>
<evidence type="ECO:0000256" key="7">
    <source>
        <dbReference type="SAM" id="MobiDB-lite"/>
    </source>
</evidence>
<feature type="domain" description="Peptidase S8/S53" evidence="9">
    <location>
        <begin position="217"/>
        <end position="647"/>
    </location>
</feature>
<feature type="active site" description="Charge relay system" evidence="5">
    <location>
        <position position="602"/>
    </location>
</feature>
<dbReference type="PROSITE" id="PS51318">
    <property type="entry name" value="TAT"/>
    <property type="match status" value="1"/>
</dbReference>
<evidence type="ECO:0000256" key="5">
    <source>
        <dbReference type="PROSITE-ProRule" id="PRU01240"/>
    </source>
</evidence>
<dbReference type="InterPro" id="IPR006311">
    <property type="entry name" value="TAT_signal"/>
</dbReference>